<name>A0A4Z1J0T1_9HELO</name>
<organism evidence="1 2">
    <name type="scientific">Botryotinia narcissicola</name>
    <dbReference type="NCBI Taxonomy" id="278944"/>
    <lineage>
        <taxon>Eukaryota</taxon>
        <taxon>Fungi</taxon>
        <taxon>Dikarya</taxon>
        <taxon>Ascomycota</taxon>
        <taxon>Pezizomycotina</taxon>
        <taxon>Leotiomycetes</taxon>
        <taxon>Helotiales</taxon>
        <taxon>Sclerotiniaceae</taxon>
        <taxon>Botryotinia</taxon>
    </lineage>
</organism>
<keyword evidence="2" id="KW-1185">Reference proteome</keyword>
<protein>
    <submittedName>
        <fullName evidence="1">Uncharacterized protein</fullName>
    </submittedName>
</protein>
<dbReference type="Proteomes" id="UP000297452">
    <property type="component" value="Unassembled WGS sequence"/>
</dbReference>
<gene>
    <name evidence="1" type="ORF">BOTNAR_0046g00280</name>
</gene>
<comment type="caution">
    <text evidence="1">The sequence shown here is derived from an EMBL/GenBank/DDBJ whole genome shotgun (WGS) entry which is preliminary data.</text>
</comment>
<evidence type="ECO:0000313" key="1">
    <source>
        <dbReference type="EMBL" id="TGO67226.1"/>
    </source>
</evidence>
<dbReference type="AlphaFoldDB" id="A0A4Z1J0T1"/>
<accession>A0A4Z1J0T1</accession>
<sequence>MSRMQSTTTCPLPAGRACWQNPTIELRSSTPGLNSNLVDIDYDLSDFAPDQTHWNTKSEGVPRFIANPETVQC</sequence>
<dbReference type="EMBL" id="PQXJ01000046">
    <property type="protein sequence ID" value="TGO67226.1"/>
    <property type="molecule type" value="Genomic_DNA"/>
</dbReference>
<reference evidence="1 2" key="1">
    <citation type="submission" date="2017-12" db="EMBL/GenBank/DDBJ databases">
        <title>Comparative genomics of Botrytis spp.</title>
        <authorList>
            <person name="Valero-Jimenez C.A."/>
            <person name="Tapia P."/>
            <person name="Veloso J."/>
            <person name="Silva-Moreno E."/>
            <person name="Staats M."/>
            <person name="Valdes J.H."/>
            <person name="Van Kan J.A.L."/>
        </authorList>
    </citation>
    <scope>NUCLEOTIDE SEQUENCE [LARGE SCALE GENOMIC DNA]</scope>
    <source>
        <strain evidence="1 2">MUCL2120</strain>
    </source>
</reference>
<proteinExistence type="predicted"/>
<evidence type="ECO:0000313" key="2">
    <source>
        <dbReference type="Proteomes" id="UP000297452"/>
    </source>
</evidence>